<comment type="subcellular location">
    <subcellularLocation>
        <location evidence="1 7">Cell outer membrane</location>
        <topology evidence="1 7">Multi-pass membrane protein</topology>
    </subcellularLocation>
</comment>
<dbReference type="Proteomes" id="UP001398556">
    <property type="component" value="Unassembled WGS sequence"/>
</dbReference>
<reference evidence="9 10" key="1">
    <citation type="submission" date="2024-04" db="EMBL/GenBank/DDBJ databases">
        <title>Flavobacterium sp. DGU99 16S ribosomal RNA gene Genome sequencing and assembly.</title>
        <authorList>
            <person name="Park S."/>
        </authorList>
    </citation>
    <scope>NUCLEOTIDE SEQUENCE [LARGE SCALE GENOMIC DNA]</scope>
    <source>
        <strain evidence="9 10">DGU99</strain>
    </source>
</reference>
<dbReference type="Pfam" id="PF13715">
    <property type="entry name" value="CarbopepD_reg_2"/>
    <property type="match status" value="1"/>
</dbReference>
<evidence type="ECO:0000256" key="7">
    <source>
        <dbReference type="PROSITE-ProRule" id="PRU01360"/>
    </source>
</evidence>
<evidence type="ECO:0000256" key="5">
    <source>
        <dbReference type="ARBA" id="ARBA00023136"/>
    </source>
</evidence>
<dbReference type="NCBIfam" id="TIGR04056">
    <property type="entry name" value="OMP_RagA_SusC"/>
    <property type="match status" value="1"/>
</dbReference>
<keyword evidence="10" id="KW-1185">Reference proteome</keyword>
<keyword evidence="6 7" id="KW-0998">Cell outer membrane</keyword>
<evidence type="ECO:0000256" key="6">
    <source>
        <dbReference type="ARBA" id="ARBA00023237"/>
    </source>
</evidence>
<accession>A0ABU9HM56</accession>
<evidence type="ECO:0000313" key="10">
    <source>
        <dbReference type="Proteomes" id="UP001398556"/>
    </source>
</evidence>
<dbReference type="InterPro" id="IPR023997">
    <property type="entry name" value="TonB-dep_OMP_SusC/RagA_CS"/>
</dbReference>
<dbReference type="Gene3D" id="2.60.40.1120">
    <property type="entry name" value="Carboxypeptidase-like, regulatory domain"/>
    <property type="match status" value="1"/>
</dbReference>
<dbReference type="InterPro" id="IPR023996">
    <property type="entry name" value="TonB-dep_OMP_SusC/RagA"/>
</dbReference>
<dbReference type="PROSITE" id="PS52016">
    <property type="entry name" value="TONB_DEPENDENT_REC_3"/>
    <property type="match status" value="1"/>
</dbReference>
<dbReference type="InterPro" id="IPR036942">
    <property type="entry name" value="Beta-barrel_TonB_sf"/>
</dbReference>
<feature type="domain" description="TonB-dependent receptor plug" evidence="8">
    <location>
        <begin position="202"/>
        <end position="307"/>
    </location>
</feature>
<dbReference type="Pfam" id="PF07715">
    <property type="entry name" value="Plug"/>
    <property type="match status" value="1"/>
</dbReference>
<dbReference type="EMBL" id="JBBYHU010000012">
    <property type="protein sequence ID" value="MEL1240939.1"/>
    <property type="molecule type" value="Genomic_DNA"/>
</dbReference>
<dbReference type="InterPro" id="IPR012910">
    <property type="entry name" value="Plug_dom"/>
</dbReference>
<keyword evidence="4 7" id="KW-0812">Transmembrane</keyword>
<evidence type="ECO:0000256" key="2">
    <source>
        <dbReference type="ARBA" id="ARBA00022448"/>
    </source>
</evidence>
<dbReference type="InterPro" id="IPR008969">
    <property type="entry name" value="CarboxyPept-like_regulatory"/>
</dbReference>
<proteinExistence type="inferred from homology"/>
<dbReference type="Gene3D" id="2.40.170.20">
    <property type="entry name" value="TonB-dependent receptor, beta-barrel domain"/>
    <property type="match status" value="1"/>
</dbReference>
<dbReference type="InterPro" id="IPR037066">
    <property type="entry name" value="Plug_dom_sf"/>
</dbReference>
<dbReference type="NCBIfam" id="TIGR04057">
    <property type="entry name" value="SusC_RagA_signa"/>
    <property type="match status" value="1"/>
</dbReference>
<dbReference type="SUPFAM" id="SSF49464">
    <property type="entry name" value="Carboxypeptidase regulatory domain-like"/>
    <property type="match status" value="1"/>
</dbReference>
<evidence type="ECO:0000259" key="8">
    <source>
        <dbReference type="Pfam" id="PF07715"/>
    </source>
</evidence>
<evidence type="ECO:0000256" key="3">
    <source>
        <dbReference type="ARBA" id="ARBA00022452"/>
    </source>
</evidence>
<evidence type="ECO:0000256" key="1">
    <source>
        <dbReference type="ARBA" id="ARBA00004571"/>
    </source>
</evidence>
<comment type="similarity">
    <text evidence="7">Belongs to the TonB-dependent receptor family.</text>
</comment>
<dbReference type="Gene3D" id="2.170.130.10">
    <property type="entry name" value="TonB-dependent receptor, plug domain"/>
    <property type="match status" value="1"/>
</dbReference>
<organism evidence="9 10">
    <name type="scientific">Flavobacterium flavipallidum</name>
    <dbReference type="NCBI Taxonomy" id="3139140"/>
    <lineage>
        <taxon>Bacteria</taxon>
        <taxon>Pseudomonadati</taxon>
        <taxon>Bacteroidota</taxon>
        <taxon>Flavobacteriia</taxon>
        <taxon>Flavobacteriales</taxon>
        <taxon>Flavobacteriaceae</taxon>
        <taxon>Flavobacterium</taxon>
    </lineage>
</organism>
<comment type="caution">
    <text evidence="9">The sequence shown here is derived from an EMBL/GenBank/DDBJ whole genome shotgun (WGS) entry which is preliminary data.</text>
</comment>
<keyword evidence="3 7" id="KW-1134">Transmembrane beta strand</keyword>
<evidence type="ECO:0000313" key="9">
    <source>
        <dbReference type="EMBL" id="MEL1240939.1"/>
    </source>
</evidence>
<sequence>MRTFIFLLCTTVFGFNPKTTFAQERINIDRDKEITVDQVFELIMDQTEYRFLYPEHLFNDAPKIKLKRGSIRIDKLLNENVNNENFNIILINDNTLLIKKRDHKEVIKLSGKVTDKAGVSIPGVTVTVKGTTIITITDIDGNFSIVAAAPENIIVFTSVGYKKKEIVVGNQKKLQITLEEDISELNEVQLITTGYQKINPEHSTGSIASIGAKEYNSRINTTDFLTGLQNKLPGVLINNDVQFEGNNLFQIRGISTINGNRSPLIVIDGYPSELSLESINPNDIESVTVLKDAAAATIYGVRASNGVIIIERKEAKKGKLNVNYRSTFSLVPKTDYSRYRWDEDVSSKMTDFLVERNKSSAASLYSFMSSPVFGYLFNYPQPVRILAEQASGLITETEAQNQYAALKSYNNTEDYSRLFLRNAATQTYNLDFSGGSNDILYHLTTNYSHNNLEQITNDNNRFRLSSRTIFKFSNRFKLNLNMDFQEAKRNSTPTPTISSVYPFERFLDDEGNPEAIFSGSVVNPYYNKVLTDLGLLDNLYYPLVDMKEIKNTSREVSNSIVANFNYDLKKGFNLSFGGIYQSANNNSEHLASGESSEVHQYVNRYAKAGTNGFVYNVPKGSFLKETNGKTSGYTVRAQLNYNKKIAENHSINMILGGEIRNIINKSSTASYFGYNDQTLLQQPINYYTITNAFTPSYANNNPAISYAGLFGKTYTEDRFVSAYSNLVYSFQDKYSATGSIRIDQSNLFGTDPKYRYKPLWSLGLAWNLNKENFLEDVTWLKSLKLRAAIGFNGNIAKNSLPQIIASSSYSSDYSTIEQLSLSSPANSKLRWEQTYNTNLGLDFRIFKSINGSIEYYIKKSTDVLATNQIDPTRGVSSALVNESALRNSGLEFTTHADWITRRHFNWNSGFVFSYNTSKILDVYNNAIKPSSASYSFTNGNTNYLEGYPIGTVFNYRYAGLDPVNGKTLIYGKDNVLKHFDENQEGLADVINRGTIIPKYNIGLSNRVDVGSFYFYTMFNFYGGFVTKIPVPNPTAVRPLEGAFNYWKQAGDETIPGVLPALTELSSGYATYISALDKFTIDGSYFTIGDITASYSFKNTNLVKETGISNLELSFQASNVYTFALNKQNYSKAMGSYEKNYITPTYTFALNLKF</sequence>
<keyword evidence="5 7" id="KW-0472">Membrane</keyword>
<protein>
    <submittedName>
        <fullName evidence="9">SusC/RagA family TonB-linked outer membrane protein</fullName>
    </submittedName>
</protein>
<evidence type="ECO:0000256" key="4">
    <source>
        <dbReference type="ARBA" id="ARBA00022692"/>
    </source>
</evidence>
<keyword evidence="2 7" id="KW-0813">Transport</keyword>
<dbReference type="SUPFAM" id="SSF56935">
    <property type="entry name" value="Porins"/>
    <property type="match status" value="1"/>
</dbReference>
<name>A0ABU9HM56_9FLAO</name>
<dbReference type="InterPro" id="IPR039426">
    <property type="entry name" value="TonB-dep_rcpt-like"/>
</dbReference>
<dbReference type="RefSeq" id="WP_341700166.1">
    <property type="nucleotide sequence ID" value="NZ_JBBYHU010000012.1"/>
</dbReference>
<gene>
    <name evidence="9" type="ORF">AAEO59_07765</name>
</gene>